<accession>A0A813EBP0</accession>
<dbReference type="AlphaFoldDB" id="A0A813EBP0"/>
<feature type="non-terminal residue" evidence="2">
    <location>
        <position position="1"/>
    </location>
</feature>
<evidence type="ECO:0000313" key="2">
    <source>
        <dbReference type="EMBL" id="CAE8596515.1"/>
    </source>
</evidence>
<dbReference type="EMBL" id="CAJNNV010008661">
    <property type="protein sequence ID" value="CAE8596515.1"/>
    <property type="molecule type" value="Genomic_DNA"/>
</dbReference>
<keyword evidence="3" id="KW-1185">Reference proteome</keyword>
<gene>
    <name evidence="2" type="ORF">PGLA1383_LOCUS14976</name>
</gene>
<proteinExistence type="predicted"/>
<evidence type="ECO:0000313" key="3">
    <source>
        <dbReference type="Proteomes" id="UP000654075"/>
    </source>
</evidence>
<dbReference type="Proteomes" id="UP000654075">
    <property type="component" value="Unassembled WGS sequence"/>
</dbReference>
<feature type="region of interest" description="Disordered" evidence="1">
    <location>
        <begin position="1"/>
        <end position="39"/>
    </location>
</feature>
<dbReference type="OrthoDB" id="443129at2759"/>
<evidence type="ECO:0008006" key="4">
    <source>
        <dbReference type="Google" id="ProtNLM"/>
    </source>
</evidence>
<comment type="caution">
    <text evidence="2">The sequence shown here is derived from an EMBL/GenBank/DDBJ whole genome shotgun (WGS) entry which is preliminary data.</text>
</comment>
<reference evidence="2" key="1">
    <citation type="submission" date="2021-02" db="EMBL/GenBank/DDBJ databases">
        <authorList>
            <person name="Dougan E. K."/>
            <person name="Rhodes N."/>
            <person name="Thang M."/>
            <person name="Chan C."/>
        </authorList>
    </citation>
    <scope>NUCLEOTIDE SEQUENCE</scope>
</reference>
<protein>
    <recommendedName>
        <fullName evidence="4">Meiosis-specific nuclear structural protein 1</fullName>
    </recommendedName>
</protein>
<name>A0A813EBP0_POLGL</name>
<sequence>ERRRQEARAKRLEEERLQQQARDTESRRVRREADAMDREDRSSAAFVAFVARECDFRSYQATMPDVRAKTEKSLEVVLEWRSCEIQWRQGCDLRRQEELELQAKLESERKERDYLEWREQVRQERCQQQRLQARQELTLEKELQAELKRFELQGRDLLREREEHVQAQVEAAIHDAGIRGLRMKERGVSPSRALEEALALAERQRKMRDQSEPVKVEQELWEALLAKNRLAVTRKQAGTKTPRWGVFNT</sequence>
<evidence type="ECO:0000256" key="1">
    <source>
        <dbReference type="SAM" id="MobiDB-lite"/>
    </source>
</evidence>
<organism evidence="2 3">
    <name type="scientific">Polarella glacialis</name>
    <name type="common">Dinoflagellate</name>
    <dbReference type="NCBI Taxonomy" id="89957"/>
    <lineage>
        <taxon>Eukaryota</taxon>
        <taxon>Sar</taxon>
        <taxon>Alveolata</taxon>
        <taxon>Dinophyceae</taxon>
        <taxon>Suessiales</taxon>
        <taxon>Suessiaceae</taxon>
        <taxon>Polarella</taxon>
    </lineage>
</organism>